<proteinExistence type="predicted"/>
<reference evidence="1" key="2">
    <citation type="submission" date="2021-04" db="EMBL/GenBank/DDBJ databases">
        <authorList>
            <person name="Gilroy R."/>
        </authorList>
    </citation>
    <scope>NUCLEOTIDE SEQUENCE</scope>
    <source>
        <strain evidence="1">14324</strain>
    </source>
</reference>
<accession>A0A9D2DQN6</accession>
<comment type="caution">
    <text evidence="1">The sequence shown here is derived from an EMBL/GenBank/DDBJ whole genome shotgun (WGS) entry which is preliminary data.</text>
</comment>
<dbReference type="Proteomes" id="UP000824041">
    <property type="component" value="Unassembled WGS sequence"/>
</dbReference>
<evidence type="ECO:0000313" key="2">
    <source>
        <dbReference type="Proteomes" id="UP000824041"/>
    </source>
</evidence>
<gene>
    <name evidence="1" type="ORF">IAA21_01055</name>
</gene>
<sequence length="76" mass="8975">MEWLRNKKHRLLVSLCIGMLSAIMMTGGTKVSEERGILAWWGTLYPQFCFEEKEEGIKEESPRLKISFWLARVLDW</sequence>
<evidence type="ECO:0000313" key="1">
    <source>
        <dbReference type="EMBL" id="HIZ21371.1"/>
    </source>
</evidence>
<organism evidence="1 2">
    <name type="scientific">Candidatus Blautia faecigallinarum</name>
    <dbReference type="NCBI Taxonomy" id="2838488"/>
    <lineage>
        <taxon>Bacteria</taxon>
        <taxon>Bacillati</taxon>
        <taxon>Bacillota</taxon>
        <taxon>Clostridia</taxon>
        <taxon>Lachnospirales</taxon>
        <taxon>Lachnospiraceae</taxon>
        <taxon>Blautia</taxon>
    </lineage>
</organism>
<reference evidence="1" key="1">
    <citation type="journal article" date="2021" name="PeerJ">
        <title>Extensive microbial diversity within the chicken gut microbiome revealed by metagenomics and culture.</title>
        <authorList>
            <person name="Gilroy R."/>
            <person name="Ravi A."/>
            <person name="Getino M."/>
            <person name="Pursley I."/>
            <person name="Horton D.L."/>
            <person name="Alikhan N.F."/>
            <person name="Baker D."/>
            <person name="Gharbi K."/>
            <person name="Hall N."/>
            <person name="Watson M."/>
            <person name="Adriaenssens E.M."/>
            <person name="Foster-Nyarko E."/>
            <person name="Jarju S."/>
            <person name="Secka A."/>
            <person name="Antonio M."/>
            <person name="Oren A."/>
            <person name="Chaudhuri R.R."/>
            <person name="La Ragione R."/>
            <person name="Hildebrand F."/>
            <person name="Pallen M.J."/>
        </authorList>
    </citation>
    <scope>NUCLEOTIDE SEQUENCE</scope>
    <source>
        <strain evidence="1">14324</strain>
    </source>
</reference>
<dbReference type="AlphaFoldDB" id="A0A9D2DQN6"/>
<protein>
    <submittedName>
        <fullName evidence="1">Uncharacterized protein</fullName>
    </submittedName>
</protein>
<name>A0A9D2DQN6_9FIRM</name>
<dbReference type="EMBL" id="DXBU01000016">
    <property type="protein sequence ID" value="HIZ21371.1"/>
    <property type="molecule type" value="Genomic_DNA"/>
</dbReference>